<evidence type="ECO:0000256" key="1">
    <source>
        <dbReference type="SAM" id="MobiDB-lite"/>
    </source>
</evidence>
<dbReference type="EMBL" id="BLVO01000013">
    <property type="protein sequence ID" value="GFM33737.1"/>
    <property type="molecule type" value="Genomic_DNA"/>
</dbReference>
<name>A0A7J0BJ39_9BACT</name>
<organism evidence="3 4">
    <name type="scientific">Desulfovibrio subterraneus</name>
    <dbReference type="NCBI Taxonomy" id="2718620"/>
    <lineage>
        <taxon>Bacteria</taxon>
        <taxon>Pseudomonadati</taxon>
        <taxon>Thermodesulfobacteriota</taxon>
        <taxon>Desulfovibrionia</taxon>
        <taxon>Desulfovibrionales</taxon>
        <taxon>Desulfovibrionaceae</taxon>
        <taxon>Desulfovibrio</taxon>
    </lineage>
</organism>
<evidence type="ECO:0000256" key="2">
    <source>
        <dbReference type="SAM" id="SignalP"/>
    </source>
</evidence>
<proteinExistence type="predicted"/>
<feature type="compositionally biased region" description="Polar residues" evidence="1">
    <location>
        <begin position="76"/>
        <end position="89"/>
    </location>
</feature>
<feature type="region of interest" description="Disordered" evidence="1">
    <location>
        <begin position="56"/>
        <end position="111"/>
    </location>
</feature>
<feature type="signal peptide" evidence="2">
    <location>
        <begin position="1"/>
        <end position="38"/>
    </location>
</feature>
<protein>
    <submittedName>
        <fullName evidence="3">Uncharacterized protein</fullName>
    </submittedName>
</protein>
<sequence length="111" mass="11894">MTRKRFAFQNVNRPATCNVRFTLCALLIGLTIAAPVFASMGTGDTQRQDKTMGTFTEGMQLGTDPETGDTILRSAPSPQNNSGNGTDSNTPPPVINIEITPKLHMKPGTSQ</sequence>
<dbReference type="Proteomes" id="UP000503840">
    <property type="component" value="Unassembled WGS sequence"/>
</dbReference>
<evidence type="ECO:0000313" key="3">
    <source>
        <dbReference type="EMBL" id="GFM33737.1"/>
    </source>
</evidence>
<gene>
    <name evidence="3" type="ORF">DSM101010T_21020</name>
</gene>
<keyword evidence="2" id="KW-0732">Signal</keyword>
<evidence type="ECO:0000313" key="4">
    <source>
        <dbReference type="Proteomes" id="UP000503840"/>
    </source>
</evidence>
<dbReference type="RefSeq" id="WP_174405369.1">
    <property type="nucleotide sequence ID" value="NZ_BLVO01000013.1"/>
</dbReference>
<accession>A0A7J0BJ39</accession>
<dbReference type="AlphaFoldDB" id="A0A7J0BJ39"/>
<comment type="caution">
    <text evidence="3">The sequence shown here is derived from an EMBL/GenBank/DDBJ whole genome shotgun (WGS) entry which is preliminary data.</text>
</comment>
<reference evidence="3 4" key="1">
    <citation type="submission" date="2020-05" db="EMBL/GenBank/DDBJ databases">
        <title>Draft genome sequence of Desulfovibrio sp. strain HN2T.</title>
        <authorList>
            <person name="Ueno A."/>
            <person name="Tamazawa S."/>
            <person name="Tamamura S."/>
            <person name="Murakami T."/>
            <person name="Kiyama T."/>
            <person name="Inomata H."/>
            <person name="Amano Y."/>
            <person name="Miyakawa K."/>
            <person name="Tamaki H."/>
            <person name="Naganuma T."/>
            <person name="Kaneko K."/>
        </authorList>
    </citation>
    <scope>NUCLEOTIDE SEQUENCE [LARGE SCALE GENOMIC DNA]</scope>
    <source>
        <strain evidence="3 4">HN2</strain>
    </source>
</reference>
<keyword evidence="4" id="KW-1185">Reference proteome</keyword>
<feature type="chain" id="PRO_5029644476" evidence="2">
    <location>
        <begin position="39"/>
        <end position="111"/>
    </location>
</feature>